<dbReference type="AlphaFoldDB" id="A0A0S8GK13"/>
<dbReference type="EMBL" id="LJUO01000011">
    <property type="protein sequence ID" value="KPK73336.1"/>
    <property type="molecule type" value="Genomic_DNA"/>
</dbReference>
<evidence type="ECO:0000313" key="3">
    <source>
        <dbReference type="Proteomes" id="UP000051096"/>
    </source>
</evidence>
<protein>
    <recommendedName>
        <fullName evidence="4">Adhesin domain-containing protein</fullName>
    </recommendedName>
</protein>
<feature type="signal peptide" evidence="1">
    <location>
        <begin position="1"/>
        <end position="19"/>
    </location>
</feature>
<comment type="caution">
    <text evidence="2">The sequence shown here is derived from an EMBL/GenBank/DDBJ whole genome shotgun (WGS) entry which is preliminary data.</text>
</comment>
<evidence type="ECO:0008006" key="4">
    <source>
        <dbReference type="Google" id="ProtNLM"/>
    </source>
</evidence>
<organism evidence="2 3">
    <name type="scientific">candidate division WOR_3 bacterium SM23_60</name>
    <dbReference type="NCBI Taxonomy" id="1703780"/>
    <lineage>
        <taxon>Bacteria</taxon>
        <taxon>Bacteria division WOR-3</taxon>
    </lineage>
</organism>
<feature type="chain" id="PRO_5006647010" description="Adhesin domain-containing protein" evidence="1">
    <location>
        <begin position="20"/>
        <end position="276"/>
    </location>
</feature>
<evidence type="ECO:0000313" key="2">
    <source>
        <dbReference type="EMBL" id="KPK73336.1"/>
    </source>
</evidence>
<keyword evidence="1" id="KW-0732">Signal</keyword>
<evidence type="ECO:0000256" key="1">
    <source>
        <dbReference type="SAM" id="SignalP"/>
    </source>
</evidence>
<gene>
    <name evidence="2" type="ORF">AMJ87_02100</name>
</gene>
<proteinExistence type="predicted"/>
<name>A0A0S8GK13_UNCW3</name>
<accession>A0A0S8GK13</accession>
<sequence length="276" mass="29345">MYTLIALLVIMTSPMGSLAAPLSIGIFCTTISTMHYEVETFSQTYEVPHGAQLTVENANGSVVVRGWDSTVVDVQAEKKTTRGVDELEKVEIEVNTSKGITIRTIYLDKDAQVAVRYTIRVPEHVVVRQVETSNGSIELTDVRGNVVAMTSNGDVQAHGVDGKIDVTTSNGSIELVDVADFKHVRSANGSISAEILNSPENDVDFVTSNGSIHLYVANSVTADVTMSTSLGRVSVHNVAIVPEKKSATFFSGSLGTGGSTIRATTTNGNVNLDALP</sequence>
<dbReference type="Proteomes" id="UP000051096">
    <property type="component" value="Unassembled WGS sequence"/>
</dbReference>
<reference evidence="2 3" key="1">
    <citation type="journal article" date="2015" name="Microbiome">
        <title>Genomic resolution of linkages in carbon, nitrogen, and sulfur cycling among widespread estuary sediment bacteria.</title>
        <authorList>
            <person name="Baker B.J."/>
            <person name="Lazar C.S."/>
            <person name="Teske A.P."/>
            <person name="Dick G.J."/>
        </authorList>
    </citation>
    <scope>NUCLEOTIDE SEQUENCE [LARGE SCALE GENOMIC DNA]</scope>
    <source>
        <strain evidence="2">SM23_60</strain>
    </source>
</reference>